<gene>
    <name evidence="2" type="ORF">NKR23_g2665</name>
</gene>
<evidence type="ECO:0000259" key="1">
    <source>
        <dbReference type="Pfam" id="PF17648"/>
    </source>
</evidence>
<comment type="caution">
    <text evidence="2">The sequence shown here is derived from an EMBL/GenBank/DDBJ whole genome shotgun (WGS) entry which is preliminary data.</text>
</comment>
<dbReference type="InterPro" id="IPR048273">
    <property type="entry name" value="Luciferase"/>
</dbReference>
<evidence type="ECO:0000313" key="3">
    <source>
        <dbReference type="Proteomes" id="UP001174694"/>
    </source>
</evidence>
<dbReference type="PANTHER" id="PTHR38695:SF1">
    <property type="entry name" value="AMINO ACID PERMEASE_ SLC12A DOMAIN-CONTAINING PROTEIN"/>
    <property type="match status" value="1"/>
</dbReference>
<sequence length="266" mass="28411">MAHVSESLTTLTTTLRAHPYLSSTALAAAIALLPVLRSAYASYQGFLALGPGGPPHNVIGWLGQGLLRPFATADVRDPDVFVPRTGDPPYATTSFLGAGGALPQRAGERPVVPGYIAPQRQMTQHSSASTRDALEAALVAAARANPAALAVRPSGLERRGYPAVWLGDAATPAARAYLRRTRGEFTHVHPDGSTHVVLSLPDAQEAVRKGWAERHPLSGSRGFWPLGYLLVYAPRDEAEVEVWRRLVAASLRFVTAVGGEEAKVEW</sequence>
<reference evidence="2" key="1">
    <citation type="submission" date="2022-07" db="EMBL/GenBank/DDBJ databases">
        <title>Fungi with potential for degradation of polypropylene.</title>
        <authorList>
            <person name="Gostincar C."/>
        </authorList>
    </citation>
    <scope>NUCLEOTIDE SEQUENCE</scope>
    <source>
        <strain evidence="2">EXF-13308</strain>
    </source>
</reference>
<dbReference type="PANTHER" id="PTHR38695">
    <property type="entry name" value="AMINO ACID PERMEASE_ SLC12A DOMAIN-CONTAINING PROTEIN"/>
    <property type="match status" value="1"/>
</dbReference>
<dbReference type="AlphaFoldDB" id="A0AA38VUH0"/>
<name>A0AA38VUH0_9PEZI</name>
<organism evidence="2 3">
    <name type="scientific">Pleurostoma richardsiae</name>
    <dbReference type="NCBI Taxonomy" id="41990"/>
    <lineage>
        <taxon>Eukaryota</taxon>
        <taxon>Fungi</taxon>
        <taxon>Dikarya</taxon>
        <taxon>Ascomycota</taxon>
        <taxon>Pezizomycotina</taxon>
        <taxon>Sordariomycetes</taxon>
        <taxon>Sordariomycetidae</taxon>
        <taxon>Calosphaeriales</taxon>
        <taxon>Pleurostomataceae</taxon>
        <taxon>Pleurostoma</taxon>
    </lineage>
</organism>
<accession>A0AA38VUH0</accession>
<dbReference type="Pfam" id="PF17648">
    <property type="entry name" value="Luciferase"/>
    <property type="match status" value="1"/>
</dbReference>
<feature type="domain" description="Luciferase" evidence="1">
    <location>
        <begin position="182"/>
        <end position="250"/>
    </location>
</feature>
<evidence type="ECO:0000313" key="2">
    <source>
        <dbReference type="EMBL" id="KAJ9151847.1"/>
    </source>
</evidence>
<keyword evidence="3" id="KW-1185">Reference proteome</keyword>
<protein>
    <recommendedName>
        <fullName evidence="1">Luciferase domain-containing protein</fullName>
    </recommendedName>
</protein>
<dbReference type="Proteomes" id="UP001174694">
    <property type="component" value="Unassembled WGS sequence"/>
</dbReference>
<dbReference type="EMBL" id="JANBVO010000005">
    <property type="protein sequence ID" value="KAJ9151847.1"/>
    <property type="molecule type" value="Genomic_DNA"/>
</dbReference>
<dbReference type="InterPro" id="IPR040841">
    <property type="entry name" value="Luciferase_dom"/>
</dbReference>
<proteinExistence type="predicted"/>